<evidence type="ECO:0000256" key="1">
    <source>
        <dbReference type="SAM" id="MobiDB-lite"/>
    </source>
</evidence>
<feature type="region of interest" description="Disordered" evidence="1">
    <location>
        <begin position="1"/>
        <end position="29"/>
    </location>
</feature>
<dbReference type="EMBL" id="KQ434782">
    <property type="protein sequence ID" value="KZC04595.1"/>
    <property type="molecule type" value="Genomic_DNA"/>
</dbReference>
<protein>
    <submittedName>
        <fullName evidence="2">Uncharacterized protein</fullName>
    </submittedName>
</protein>
<feature type="compositionally biased region" description="Basic and acidic residues" evidence="1">
    <location>
        <begin position="63"/>
        <end position="81"/>
    </location>
</feature>
<evidence type="ECO:0000313" key="3">
    <source>
        <dbReference type="Proteomes" id="UP000076502"/>
    </source>
</evidence>
<sequence length="81" mass="9118">MREYHPPKGFDLNILGQPQDGASRLSSRLMSERSKGIGLMKRSFDSGGSTSKVRALSLSSLSESREPETRDKFLTFKQREL</sequence>
<proteinExistence type="predicted"/>
<gene>
    <name evidence="2" type="ORF">WN55_00670</name>
</gene>
<name>A0A154NY44_DUFNO</name>
<keyword evidence="3" id="KW-1185">Reference proteome</keyword>
<dbReference type="Proteomes" id="UP000076502">
    <property type="component" value="Unassembled WGS sequence"/>
</dbReference>
<feature type="region of interest" description="Disordered" evidence="1">
    <location>
        <begin position="57"/>
        <end position="81"/>
    </location>
</feature>
<organism evidence="2 3">
    <name type="scientific">Dufourea novaeangliae</name>
    <name type="common">Sweat bee</name>
    <dbReference type="NCBI Taxonomy" id="178035"/>
    <lineage>
        <taxon>Eukaryota</taxon>
        <taxon>Metazoa</taxon>
        <taxon>Ecdysozoa</taxon>
        <taxon>Arthropoda</taxon>
        <taxon>Hexapoda</taxon>
        <taxon>Insecta</taxon>
        <taxon>Pterygota</taxon>
        <taxon>Neoptera</taxon>
        <taxon>Endopterygota</taxon>
        <taxon>Hymenoptera</taxon>
        <taxon>Apocrita</taxon>
        <taxon>Aculeata</taxon>
        <taxon>Apoidea</taxon>
        <taxon>Anthophila</taxon>
        <taxon>Halictidae</taxon>
        <taxon>Rophitinae</taxon>
        <taxon>Dufourea</taxon>
    </lineage>
</organism>
<accession>A0A154NY44</accession>
<evidence type="ECO:0000313" key="2">
    <source>
        <dbReference type="EMBL" id="KZC04595.1"/>
    </source>
</evidence>
<reference evidence="2 3" key="1">
    <citation type="submission" date="2015-07" db="EMBL/GenBank/DDBJ databases">
        <title>The genome of Dufourea novaeangliae.</title>
        <authorList>
            <person name="Pan H."/>
            <person name="Kapheim K."/>
        </authorList>
    </citation>
    <scope>NUCLEOTIDE SEQUENCE [LARGE SCALE GENOMIC DNA]</scope>
    <source>
        <strain evidence="2">0120121106</strain>
        <tissue evidence="2">Whole body</tissue>
    </source>
</reference>
<dbReference type="AlphaFoldDB" id="A0A154NY44"/>